<feature type="domain" description="Ig-like" evidence="9">
    <location>
        <begin position="1969"/>
        <end position="2054"/>
    </location>
</feature>
<dbReference type="Pfam" id="PF00435">
    <property type="entry name" value="Spectrin"/>
    <property type="match status" value="1"/>
</dbReference>
<feature type="domain" description="Ig-like" evidence="9">
    <location>
        <begin position="3202"/>
        <end position="3290"/>
    </location>
</feature>
<keyword evidence="5" id="KW-1015">Disulfide bond</keyword>
<dbReference type="Gene3D" id="1.20.58.60">
    <property type="match status" value="4"/>
</dbReference>
<dbReference type="InterPro" id="IPR036179">
    <property type="entry name" value="Ig-like_dom_sf"/>
</dbReference>
<comment type="subcellular location">
    <subcellularLocation>
        <location evidence="1">Cytoplasm</location>
        <location evidence="1">Myofibril</location>
        <location evidence="1">Sarcomere</location>
        <location evidence="1">A band</location>
    </subcellularLocation>
</comment>
<dbReference type="Pfam" id="PF25101">
    <property type="entry name" value="Spectrin_7"/>
    <property type="match status" value="1"/>
</dbReference>
<feature type="compositionally biased region" description="Polar residues" evidence="8">
    <location>
        <begin position="2318"/>
        <end position="2329"/>
    </location>
</feature>
<dbReference type="FunFam" id="2.60.40.10:FF:000107">
    <property type="entry name" value="Myosin, light chain kinase a"/>
    <property type="match status" value="3"/>
</dbReference>
<dbReference type="InterPro" id="IPR003599">
    <property type="entry name" value="Ig_sub"/>
</dbReference>
<dbReference type="SUPFAM" id="SSF48726">
    <property type="entry name" value="Immunoglobulin"/>
    <property type="match status" value="9"/>
</dbReference>
<keyword evidence="6" id="KW-0393">Immunoglobulin domain</keyword>
<feature type="compositionally biased region" description="Polar residues" evidence="8">
    <location>
        <begin position="2875"/>
        <end position="2890"/>
    </location>
</feature>
<dbReference type="FunFam" id="2.60.40.10:FF:000080">
    <property type="entry name" value="Myosin light chain kinase, smooth muscle"/>
    <property type="match status" value="1"/>
</dbReference>
<evidence type="ECO:0000256" key="1">
    <source>
        <dbReference type="ARBA" id="ARBA00004161"/>
    </source>
</evidence>
<evidence type="ECO:0000256" key="3">
    <source>
        <dbReference type="ARBA" id="ARBA00022490"/>
    </source>
</evidence>
<evidence type="ECO:0000256" key="8">
    <source>
        <dbReference type="SAM" id="MobiDB-lite"/>
    </source>
</evidence>
<gene>
    <name evidence="10" type="ORF">V9T40_002339</name>
</gene>
<accession>A0AAN9TIB6</accession>
<dbReference type="Gene3D" id="2.60.40.10">
    <property type="entry name" value="Immunoglobulins"/>
    <property type="match status" value="9"/>
</dbReference>
<feature type="domain" description="Ig-like" evidence="9">
    <location>
        <begin position="1229"/>
        <end position="1320"/>
    </location>
</feature>
<feature type="region of interest" description="Disordered" evidence="8">
    <location>
        <begin position="2875"/>
        <end position="2934"/>
    </location>
</feature>
<keyword evidence="11" id="KW-1185">Reference proteome</keyword>
<dbReference type="PANTHER" id="PTHR47633">
    <property type="entry name" value="IMMUNOGLOBULIN"/>
    <property type="match status" value="1"/>
</dbReference>
<feature type="compositionally biased region" description="Low complexity" evidence="8">
    <location>
        <begin position="2835"/>
        <end position="2852"/>
    </location>
</feature>
<dbReference type="CDD" id="cd00176">
    <property type="entry name" value="SPEC"/>
    <property type="match status" value="1"/>
</dbReference>
<reference evidence="10 11" key="1">
    <citation type="submission" date="2024-03" db="EMBL/GenBank/DDBJ databases">
        <title>Adaptation during the transition from Ophiocordyceps entomopathogen to insect associate is accompanied by gene loss and intensified selection.</title>
        <authorList>
            <person name="Ward C.M."/>
            <person name="Onetto C.A."/>
            <person name="Borneman A.R."/>
        </authorList>
    </citation>
    <scope>NUCLEOTIDE SEQUENCE [LARGE SCALE GENOMIC DNA]</scope>
    <source>
        <strain evidence="10">AWRI1</strain>
        <tissue evidence="10">Single Adult Female</tissue>
    </source>
</reference>
<dbReference type="InterPro" id="IPR058157">
    <property type="entry name" value="Spectrin_met"/>
</dbReference>
<dbReference type="FunFam" id="2.60.40.10:FF:000849">
    <property type="entry name" value="Uncharacterized protein, isoform F"/>
    <property type="match status" value="1"/>
</dbReference>
<evidence type="ECO:0000256" key="5">
    <source>
        <dbReference type="ARBA" id="ARBA00023157"/>
    </source>
</evidence>
<sequence>MLIFQPYIIEIYGHGNKESKSVLELKLLELVPDLTLLGETFEEASELEIAHNHVLQQLQNKQSPVEELLKKADQVIADQKPQAEVYAAMADSLGHAWKDINAHLMLRKHILHLNVAYHSKAEACIERMKALEMLCLSPIPSSEEMVKENLAYLQDVKKSMLECLMAALKSGQSLLASLNGIISDDSLDSRPNHYKRAARSAVAQVERWMEELHNRRRMLDVTWQRRKLNLEKHRTMSILKCDLELLESLIRERYELLSRVRNELGDSASSAQFMLEQHQQLIPEATSLQEEGLRMLKASERLPSSSHKFSEESNKTSYNVLNLANEYLQAVNDREDLLKRAIQFFNAVKSVMMKLEEMNHQLKNVNNSSERLIIMNMTEEITKNIINDGHYILERAPGAKNIKRALEEIENFRLHLMSNCTKENEDNYEISQLISIFYEKNNQIFSWLVTVVEATLQNQRDMGNTFGVAQNYLQHHQKLYDELLNKNVDLNEMAQIIPPPMHKRLSQSTSDDVTNKLKSITNHYLYLKKVLENRIKLSQKYVEFHSLAESVVHELDLFAKSLSTIESKDVIRFVETSWMKIKQIHERLVYAAEDFLFHLSETQDSYLDAKRAQLCVETVLEHFANRKSDIEAKLNFWKRNEFDKKSSKTLWIKNMVDSENTIDWVVKLESQLYPVLNADTVSTDSEVEQVNDKLLNIIPEIKRAQQEIELRIKTAKELIAEGNLESDEEVPPKLNELHDSICSIVVEYSILVDMFASFLKNVKKLEKRVNDLKAAKELLTEPSIQQLNDVRVKHMAACKSFHDLWNVTYSESQSLMEKIKEQEPEKYAERDVETMTSLLENTKLEWENLSVSIEQSLKRWQILKQFDEDLEIINTSIKELSEELRSLQHQYRQSLSAAKSSSLAFQYFEKTIQVLEVKIESFINTAGEVLEVSESKTKEIENQLDELKDRWNKFCAQVSETRRMIDLSIQYFTLVEETEECFRDGTKLLVCVARKSSTARTAEDAENLLRDIQTFQSSAQTKQEERIKCISELVPQLFRDDLEHSRQISQIVAENGDMLESFSTVSKELSVLQQKLKTSPIPDEVEVVQVTEESKTVSQEVNAQTPASPSSPPFKKTKFFDQSNEFQKPVFVSPLNNAEVPEGSRFTFKCEVKGYPTPEITWLKEGMSIDNNPDYKTSFENGVCSLTIEEVFVEDSATFVCRAVNEAGTTDSIATLSVIDNESEDKLLPPSFIVPLTDVTIPEHENHEFYCKVTGNPLPVVQWYRDDICIESMPNYEITFNNGDARLLIKNVTADDSSTYTCSAVNPLGSEAMSAKLIVKGKDSNTEPPSFSSCLSNVMARAGQKLKLECTVKGEPFPNFSWLHNGKALKEQPNLIISVDDIGNVVLIILEAFPKDAGTYTLVASNVAGEVSCSCNVSVKGLLPCETSDSEIPSDAEPVRPSIKSPLSDVTVKDGAEALLECVIVGQPEPEVIWYCNEVPVKESDNIQLLFRGDKCSLFIKESSGEDDGVYKVVAINSAGETSSTCRLRITDSAKHIYNIKPSEEYTAPKFTKLLTDVLVREGDEAVLECAVSGHPEPEVKWFLNKSEIIFSNRIKCEKSGNGNINLTVNNTVPEDKGLYTARAVNSVGEAKCFSHVIVKSLSSRETKSSDIHLEDKFEYPSFVELFTDQIIHEGAPAKFECIVRGKPAPKIRWLFNNEAVSGKSFLVSTSGDRQVLSIPKVSEETNGIITCVAENDAGKNSCVARLRVIPGVTTDSLVPTLDSSMNVFESSKSYAVKKSTIKKSTAFNDEPPVSETDSFTAISERASEKFNDFEPVKVESHQLERHHEMNGKLSDYSSQSFSFGNLDLQNKIQAGKQCSITALKPARKQTAPRFLSNIDGAIVDVGRNVHFEAIVESYPAANIVWYKNNEELSIQPGKVKITWELNRATLEIFDVDSGDAGRYTCSASNDVGTASCSADLFVKKTAFPPVMGRRLHPQSVPVGHRVTFEVEVTGTPSPTVTWFKDDFQLAKVSPFYRLREQGNSFALIIEKTRIEDNGQYKAKASNEAGEAVSIATLHIFEPPKNVTDGCQISQDSVENTFIENQTIPNKFDTNTTNLSEISSNYSSEFSKKIEVSKTNKHISFNVDGQKFEDDFSVKKNEYEYRNLGSGDGTKSISTAEEFVHKANDQPVYENKSQSTNKYNFNPSTTSTEIEELQKPIVYSNTLNSYTSNTSNLNKEIYLEPGPPPELGYIPKEASVPQKREPVAERVRKLESCTRELSPVEIPAGAVKIFPTIIPKSNKDSQNSNMQKKYSSCVKEYKNTVQRSTSIEEKSHSETISSSTVQESPNIKVSEIERCKSSTDYNAGPIYRPPAEVELRPLSPRPAAEAVGMEKLWTQKKQTEESSSYIRPITPYSNVSGDEKIFKVTDIKRSLSPLPSAEGVAMDKLWAHPIHLDKRNRPHSVIGSVTDNVTSESEVSKTQMEKTWAPVGVGNAKTSYTARHIYEDVHKVNDQVVSETKFDETVTSKDGSKSIQRSISEEKKPKKFKWPPQDVRIEDSLVRKGVHRPASPEIYGSSTGIDQQYCRTEQTIHKNVEQTPQKYQPVRSVPYPASKNVSYEKQEFCSNQTLPRSFKFASSSDSKFKPVKPYSPASIRQRPDSDYESDFEVTKISKQAYGSESNEYSSSSVYSANKDGGRVSDKFIANKAVFSKGEPLRKTFDSGYTADTDEPIYLKSSTFVPKSTYPRATFSSSSYQNYNEQNKTQTFPRISEHKISNSFIDDTATSGRSTSFAPVPSPSKFIRSDIRESDYESDFDGRIPPIWRPSDSEPDEPIYRPVRPILQSSTPQRPQYHRTTSADAAFSSSTKFSDTKANFKPVSPAVEYCTSVKIKPSPTFNDQFTQYQTNSSSQVRDKQYSRSYSGGGDSSALRNDVQKQSWQRGGHDGNYEERSSKAEYVDQSSFTEYHSEVKKVQKVEEIRKRFESKSSSFSGDLPITHGDADSLSRSRLLTDNFTTSKQFTDISQNSQFKPQQFIDNIVNSVSSRQHELKQGAMKSPSLYSEPRVFKDHYSNSERSVEEIKSNNEVTYYKYTFDSEIERVTSTTNEISEIIDTGQPYATFPRNKSKINTPIPKEPRESIFKPKKITDTSFSKWSPKSRKVGFEKVIKVKSFVPETTNKIPRTDGLQSVSSNEGGWVSDISRSTEAEYVVINGGTESHAPQNVPVFTTPLHDIAAVIGSLARFECIVQTESPFHVEWRRNGEVVRDSELCQISYRNGVCKLTLLKTYMYDAGTYQCIVTNRAGSTETSATLTVSGERRSYIKK</sequence>
<feature type="region of interest" description="Disordered" evidence="8">
    <location>
        <begin position="1095"/>
        <end position="1114"/>
    </location>
</feature>
<dbReference type="EMBL" id="JBBCAQ010000022">
    <property type="protein sequence ID" value="KAK7590726.1"/>
    <property type="molecule type" value="Genomic_DNA"/>
</dbReference>
<feature type="region of interest" description="Disordered" evidence="8">
    <location>
        <begin position="2308"/>
        <end position="2329"/>
    </location>
</feature>
<feature type="domain" description="Ig-like" evidence="9">
    <location>
        <begin position="1129"/>
        <end position="1217"/>
    </location>
</feature>
<dbReference type="InterPro" id="IPR013783">
    <property type="entry name" value="Ig-like_fold"/>
</dbReference>
<keyword evidence="4" id="KW-0677">Repeat</keyword>
<dbReference type="GO" id="GO:0060298">
    <property type="term" value="P:positive regulation of sarcomere organization"/>
    <property type="evidence" value="ECO:0007669"/>
    <property type="project" value="UniProtKB-ARBA"/>
</dbReference>
<comment type="caution">
    <text evidence="10">The sequence shown here is derived from an EMBL/GenBank/DDBJ whole genome shotgun (WGS) entry which is preliminary data.</text>
</comment>
<dbReference type="GO" id="GO:0045989">
    <property type="term" value="P:positive regulation of striated muscle contraction"/>
    <property type="evidence" value="ECO:0007669"/>
    <property type="project" value="UniProtKB-ARBA"/>
</dbReference>
<evidence type="ECO:0000313" key="10">
    <source>
        <dbReference type="EMBL" id="KAK7590726.1"/>
    </source>
</evidence>
<dbReference type="FunFam" id="2.60.40.10:FF:000345">
    <property type="entry name" value="Muscle M-line assembly protein unc-89"/>
    <property type="match status" value="1"/>
</dbReference>
<evidence type="ECO:0000256" key="7">
    <source>
        <dbReference type="SAM" id="Coils"/>
    </source>
</evidence>
<dbReference type="GO" id="GO:0040017">
    <property type="term" value="P:positive regulation of locomotion"/>
    <property type="evidence" value="ECO:0007669"/>
    <property type="project" value="UniProtKB-ARBA"/>
</dbReference>
<feature type="region of interest" description="Disordered" evidence="8">
    <location>
        <begin position="2619"/>
        <end position="2647"/>
    </location>
</feature>
<dbReference type="FunFam" id="2.60.40.10:FF:000425">
    <property type="entry name" value="Myosin light chain kinase"/>
    <property type="match status" value="3"/>
</dbReference>
<name>A0AAN9TIB6_9HEMI</name>
<feature type="domain" description="Ig-like" evidence="9">
    <location>
        <begin position="1329"/>
        <end position="1418"/>
    </location>
</feature>
<dbReference type="SUPFAM" id="SSF46966">
    <property type="entry name" value="Spectrin repeat"/>
    <property type="match status" value="4"/>
</dbReference>
<evidence type="ECO:0000313" key="11">
    <source>
        <dbReference type="Proteomes" id="UP001367676"/>
    </source>
</evidence>
<feature type="domain" description="Ig-like" evidence="9">
    <location>
        <begin position="1441"/>
        <end position="1531"/>
    </location>
</feature>
<feature type="domain" description="Ig-like" evidence="9">
    <location>
        <begin position="1549"/>
        <end position="1635"/>
    </location>
</feature>
<dbReference type="Proteomes" id="UP001367676">
    <property type="component" value="Unassembled WGS sequence"/>
</dbReference>
<feature type="region of interest" description="Disordered" evidence="8">
    <location>
        <begin position="2784"/>
        <end position="2853"/>
    </location>
</feature>
<feature type="compositionally biased region" description="Polar residues" evidence="8">
    <location>
        <begin position="1096"/>
        <end position="1108"/>
    </location>
</feature>
<dbReference type="InterPro" id="IPR003598">
    <property type="entry name" value="Ig_sub2"/>
</dbReference>
<protein>
    <recommendedName>
        <fullName evidence="9">Ig-like domain-containing protein</fullName>
    </recommendedName>
</protein>
<organism evidence="10 11">
    <name type="scientific">Parthenolecanium corni</name>
    <dbReference type="NCBI Taxonomy" id="536013"/>
    <lineage>
        <taxon>Eukaryota</taxon>
        <taxon>Metazoa</taxon>
        <taxon>Ecdysozoa</taxon>
        <taxon>Arthropoda</taxon>
        <taxon>Hexapoda</taxon>
        <taxon>Insecta</taxon>
        <taxon>Pterygota</taxon>
        <taxon>Neoptera</taxon>
        <taxon>Paraneoptera</taxon>
        <taxon>Hemiptera</taxon>
        <taxon>Sternorrhyncha</taxon>
        <taxon>Coccoidea</taxon>
        <taxon>Coccidae</taxon>
        <taxon>Parthenolecanium</taxon>
    </lineage>
</organism>
<feature type="compositionally biased region" description="Basic and acidic residues" evidence="8">
    <location>
        <begin position="2921"/>
        <end position="2934"/>
    </location>
</feature>
<feature type="region of interest" description="Disordered" evidence="8">
    <location>
        <begin position="2510"/>
        <end position="2529"/>
    </location>
</feature>
<dbReference type="InterPro" id="IPR013098">
    <property type="entry name" value="Ig_I-set"/>
</dbReference>
<dbReference type="Pfam" id="PF07679">
    <property type="entry name" value="I-set"/>
    <property type="match status" value="9"/>
</dbReference>
<dbReference type="PROSITE" id="PS50835">
    <property type="entry name" value="IG_LIKE"/>
    <property type="match status" value="9"/>
</dbReference>
<dbReference type="GO" id="GO:0031672">
    <property type="term" value="C:A band"/>
    <property type="evidence" value="ECO:0007669"/>
    <property type="project" value="UniProtKB-SubCell"/>
</dbReference>
<dbReference type="SMART" id="SM00408">
    <property type="entry name" value="IGc2"/>
    <property type="match status" value="9"/>
</dbReference>
<evidence type="ECO:0000256" key="6">
    <source>
        <dbReference type="ARBA" id="ARBA00023319"/>
    </source>
</evidence>
<evidence type="ECO:0000256" key="2">
    <source>
        <dbReference type="ARBA" id="ARBA00006692"/>
    </source>
</evidence>
<dbReference type="InterPro" id="IPR002017">
    <property type="entry name" value="Spectrin_repeat"/>
</dbReference>
<dbReference type="SMART" id="SM00150">
    <property type="entry name" value="SPEC"/>
    <property type="match status" value="3"/>
</dbReference>
<feature type="domain" description="Ig-like" evidence="9">
    <location>
        <begin position="1661"/>
        <end position="1748"/>
    </location>
</feature>
<keyword evidence="7" id="KW-0175">Coiled coil</keyword>
<keyword evidence="3" id="KW-0963">Cytoplasm</keyword>
<evidence type="ECO:0000256" key="4">
    <source>
        <dbReference type="ARBA" id="ARBA00022737"/>
    </source>
</evidence>
<dbReference type="InterPro" id="IPR018159">
    <property type="entry name" value="Spectrin/alpha-actinin"/>
</dbReference>
<dbReference type="InterPro" id="IPR007110">
    <property type="entry name" value="Ig-like_dom"/>
</dbReference>
<comment type="similarity">
    <text evidence="2">Belongs to the protein kinase superfamily. CAMK Ser/Thr protein kinase family.</text>
</comment>
<feature type="domain" description="Ig-like" evidence="9">
    <location>
        <begin position="1873"/>
        <end position="1962"/>
    </location>
</feature>
<evidence type="ECO:0000259" key="9">
    <source>
        <dbReference type="PROSITE" id="PS50835"/>
    </source>
</evidence>
<dbReference type="SMART" id="SM00409">
    <property type="entry name" value="IG"/>
    <property type="match status" value="8"/>
</dbReference>
<feature type="coiled-coil region" evidence="7">
    <location>
        <begin position="863"/>
        <end position="897"/>
    </location>
</feature>
<proteinExistence type="inferred from homology"/>